<dbReference type="AlphaFoldDB" id="A0A7Z1N4I0"/>
<accession>A0A7Z1N4I0</accession>
<protein>
    <submittedName>
        <fullName evidence="1">Uncharacterized protein</fullName>
    </submittedName>
</protein>
<sequence>MKTKNLNHFIYSISNLRNLIKDNALFHNYISQETKKFQSSLNPSIAHFLKHKPITMNDQNSIRTYDVSVNRLHLIEQIL</sequence>
<dbReference type="Proteomes" id="UP000238775">
    <property type="component" value="Unassembled WGS sequence"/>
</dbReference>
<evidence type="ECO:0000313" key="2">
    <source>
        <dbReference type="Proteomes" id="UP000238775"/>
    </source>
</evidence>
<dbReference type="EMBL" id="PGWZ01000355">
    <property type="protein sequence ID" value="PPJ74830.1"/>
    <property type="molecule type" value="Genomic_DNA"/>
</dbReference>
<proteinExistence type="predicted"/>
<comment type="caution">
    <text evidence="1">The sequence shown here is derived from an EMBL/GenBank/DDBJ whole genome shotgun (WGS) entry which is preliminary data.</text>
</comment>
<organism evidence="1 2">
    <name type="scientific">Staphylococcus aureus</name>
    <dbReference type="NCBI Taxonomy" id="1280"/>
    <lineage>
        <taxon>Bacteria</taxon>
        <taxon>Bacillati</taxon>
        <taxon>Bacillota</taxon>
        <taxon>Bacilli</taxon>
        <taxon>Bacillales</taxon>
        <taxon>Staphylococcaceae</taxon>
        <taxon>Staphylococcus</taxon>
    </lineage>
</organism>
<reference evidence="1 2" key="1">
    <citation type="submission" date="2017-11" db="EMBL/GenBank/DDBJ databases">
        <authorList>
            <person name="Founou R.C."/>
            <person name="Founou L."/>
            <person name="Allam M."/>
            <person name="Ismail A."/>
            <person name="Essack S.Y."/>
        </authorList>
    </citation>
    <scope>NUCLEOTIDE SEQUENCE [LARGE SCALE GENOMIC DNA]</scope>
    <source>
        <strain evidence="1 2">G703N2B1</strain>
    </source>
</reference>
<evidence type="ECO:0000313" key="1">
    <source>
        <dbReference type="EMBL" id="PPJ74830.1"/>
    </source>
</evidence>
<name>A0A7Z1N4I0_STAAU</name>
<gene>
    <name evidence="1" type="ORF">CV021_06700</name>
</gene>